<comment type="subcellular location">
    <subcellularLocation>
        <location evidence="1">Membrane</location>
        <topology evidence="1">Multi-pass membrane protein</topology>
    </subcellularLocation>
</comment>
<evidence type="ECO:0000259" key="10">
    <source>
        <dbReference type="PROSITE" id="PS50850"/>
    </source>
</evidence>
<evidence type="ECO:0000256" key="6">
    <source>
        <dbReference type="ARBA" id="ARBA00023002"/>
    </source>
</evidence>
<evidence type="ECO:0000256" key="4">
    <source>
        <dbReference type="ARBA" id="ARBA00022692"/>
    </source>
</evidence>
<keyword evidence="4 9" id="KW-0812">Transmembrane</keyword>
<evidence type="ECO:0000256" key="5">
    <source>
        <dbReference type="ARBA" id="ARBA00022989"/>
    </source>
</evidence>
<feature type="transmembrane region" description="Helical" evidence="9">
    <location>
        <begin position="727"/>
        <end position="747"/>
    </location>
</feature>
<evidence type="ECO:0000256" key="9">
    <source>
        <dbReference type="SAM" id="Phobius"/>
    </source>
</evidence>
<dbReference type="GO" id="GO:0051287">
    <property type="term" value="F:NAD binding"/>
    <property type="evidence" value="ECO:0007669"/>
    <property type="project" value="InterPro"/>
</dbReference>
<dbReference type="Gene3D" id="3.40.50.720">
    <property type="entry name" value="NAD(P)-binding Rossmann-like Domain"/>
    <property type="match status" value="2"/>
</dbReference>
<keyword evidence="3" id="KW-0813">Transport</keyword>
<dbReference type="Pfam" id="PF02826">
    <property type="entry name" value="2-Hacid_dh_C"/>
    <property type="match status" value="1"/>
</dbReference>
<protein>
    <submittedName>
        <fullName evidence="11">Hexose transporter</fullName>
    </submittedName>
</protein>
<evidence type="ECO:0000256" key="1">
    <source>
        <dbReference type="ARBA" id="ARBA00004141"/>
    </source>
</evidence>
<dbReference type="AlphaFoldDB" id="A0A8H5YKJ3"/>
<dbReference type="InterPro" id="IPR005829">
    <property type="entry name" value="Sugar_transporter_CS"/>
</dbReference>
<dbReference type="SUPFAM" id="SSF51735">
    <property type="entry name" value="NAD(P)-binding Rossmann-fold domains"/>
    <property type="match status" value="1"/>
</dbReference>
<sequence>MASRKPIVLRIGEDIKYNHDFYNNVFTKRFDVVANEEPDRESFIKALKENKYGQFSAIYRPHFQTGGEMGQWDEELISLLPPSVRIFASAGAGFNWADVDALGHRRIWYANGAGASDEAVSDTALFMILSVFRNFWLSQRGARTCDPAEFQRMHKLIATISYNPRGHVLGIVGLGNISKLVARKAGSALGMKIHYYDVVRSPPEVEEELQATYHSSLHELLGIADCITLHTPLNAHTQDLINKEAFAAMKDGARLVNTARGQIVNENALIEALKSGKISAAGLDVHYHEPQVSKELAAMDNVTLTCHNGGAAITTRINFELMAMENILRVVDENGEFCGEPTTAVNRKAFEQASSRTSSGHSSFIGQLLKMFNKVTEFFRPKATRTLHYAHLKNNTDPTWYKDSGLRKNVWHCVGFYFAVFYLGFDASLMNGLQAIPQWEEYFNYPSGNTLGLISASLFLPAIITPFAASWINGLWGRKWCLAVGSVLLILGAFLNAFAKNIGTFIGGRVIIGAAGPFGKITGIALLQELAHPRLRPYVATAYYSNYYVGQIVAAWFCYGTLSWPDTEWRWRAPCLFQAFAPAVVLVHLLFVPESPRWLIDHDRSEEALKVLADEHANGDLNDELVRYEFDEICQALQLEKESNNSKYSDFLKTPGNRRRLLVLVTMGTGSNWVGNGIIAYYLSPALKLVGITSSSAIAGINGGMAIWSLMWAYAGAMSAERLGRRTLWIAGTAGMCVAYTIITGLSGSFAENPSHGVGIAVVPMMYLFKTFYCISWSPLPFAYGAEILPYNLRLKGLSIELSVQSVALAFNQWVNPVALEAIAWKYYIVYIAVIAMYLVLILFFFPETRNMTIEEVSVLFDTGRKGDAAAATNKFHNNQSKMDDMLDDGDDADKEPTVSRVERA</sequence>
<dbReference type="CDD" id="cd12168">
    <property type="entry name" value="Mand_dh_like"/>
    <property type="match status" value="1"/>
</dbReference>
<feature type="transmembrane region" description="Helical" evidence="9">
    <location>
        <begin position="827"/>
        <end position="846"/>
    </location>
</feature>
<dbReference type="SUPFAM" id="SSF52283">
    <property type="entry name" value="Formate/glycerate dehydrogenase catalytic domain-like"/>
    <property type="match status" value="1"/>
</dbReference>
<dbReference type="PROSITE" id="PS50850">
    <property type="entry name" value="MFS"/>
    <property type="match status" value="1"/>
</dbReference>
<feature type="transmembrane region" description="Helical" evidence="9">
    <location>
        <begin position="661"/>
        <end position="683"/>
    </location>
</feature>
<gene>
    <name evidence="11" type="ORF">FGLOB1_3717</name>
</gene>
<dbReference type="Gene3D" id="1.20.1250.20">
    <property type="entry name" value="MFS general substrate transporter like domains"/>
    <property type="match status" value="1"/>
</dbReference>
<comment type="caution">
    <text evidence="11">The sequence shown here is derived from an EMBL/GenBank/DDBJ whole genome shotgun (WGS) entry which is preliminary data.</text>
</comment>
<dbReference type="GO" id="GO:0016616">
    <property type="term" value="F:oxidoreductase activity, acting on the CH-OH group of donors, NAD or NADP as acceptor"/>
    <property type="evidence" value="ECO:0007669"/>
    <property type="project" value="InterPro"/>
</dbReference>
<dbReference type="InterPro" id="IPR006140">
    <property type="entry name" value="D-isomer_DH_NAD-bd"/>
</dbReference>
<dbReference type="InterPro" id="IPR020846">
    <property type="entry name" value="MFS_dom"/>
</dbReference>
<evidence type="ECO:0000313" key="12">
    <source>
        <dbReference type="Proteomes" id="UP000532311"/>
    </source>
</evidence>
<evidence type="ECO:0000256" key="8">
    <source>
        <dbReference type="SAM" id="MobiDB-lite"/>
    </source>
</evidence>
<feature type="transmembrane region" description="Helical" evidence="9">
    <location>
        <begin position="450"/>
        <end position="468"/>
    </location>
</feature>
<dbReference type="PANTHER" id="PTHR48022">
    <property type="entry name" value="PLASTIDIC GLUCOSE TRANSPORTER 4"/>
    <property type="match status" value="1"/>
</dbReference>
<feature type="transmembrane region" description="Helical" evidence="9">
    <location>
        <begin position="571"/>
        <end position="592"/>
    </location>
</feature>
<name>A0A8H5YKJ3_9HYPO</name>
<evidence type="ECO:0000256" key="2">
    <source>
        <dbReference type="ARBA" id="ARBA00010992"/>
    </source>
</evidence>
<dbReference type="SUPFAM" id="SSF103473">
    <property type="entry name" value="MFS general substrate transporter"/>
    <property type="match status" value="1"/>
</dbReference>
<feature type="transmembrane region" description="Helical" evidence="9">
    <location>
        <begin position="505"/>
        <end position="527"/>
    </location>
</feature>
<dbReference type="PANTHER" id="PTHR48022:SF52">
    <property type="entry name" value="SUGAR TRANSPORTER, PUTATIVE-RELATED"/>
    <property type="match status" value="1"/>
</dbReference>
<dbReference type="Pfam" id="PF00389">
    <property type="entry name" value="2-Hacid_dh"/>
    <property type="match status" value="1"/>
</dbReference>
<proteinExistence type="inferred from homology"/>
<feature type="transmembrane region" description="Helical" evidence="9">
    <location>
        <begin position="410"/>
        <end position="430"/>
    </location>
</feature>
<keyword evidence="5 9" id="KW-1133">Transmembrane helix</keyword>
<feature type="region of interest" description="Disordered" evidence="8">
    <location>
        <begin position="878"/>
        <end position="905"/>
    </location>
</feature>
<dbReference type="InterPro" id="IPR050360">
    <property type="entry name" value="MFS_Sugar_Transporters"/>
</dbReference>
<evidence type="ECO:0000256" key="3">
    <source>
        <dbReference type="ARBA" id="ARBA00022448"/>
    </source>
</evidence>
<evidence type="ECO:0000256" key="7">
    <source>
        <dbReference type="ARBA" id="ARBA00023136"/>
    </source>
</evidence>
<dbReference type="InterPro" id="IPR036259">
    <property type="entry name" value="MFS_trans_sf"/>
</dbReference>
<dbReference type="Pfam" id="PF00083">
    <property type="entry name" value="Sugar_tr"/>
    <property type="match status" value="1"/>
</dbReference>
<dbReference type="InterPro" id="IPR029753">
    <property type="entry name" value="D-isomer_DH_CS"/>
</dbReference>
<reference evidence="11 12" key="1">
    <citation type="submission" date="2020-05" db="EMBL/GenBank/DDBJ databases">
        <title>Identification and distribution of gene clusters putatively required for synthesis of sphingolipid metabolism inhibitors in phylogenetically diverse species of the filamentous fungus Fusarium.</title>
        <authorList>
            <person name="Kim H.-S."/>
            <person name="Busman M."/>
            <person name="Brown D.W."/>
            <person name="Divon H."/>
            <person name="Uhlig S."/>
            <person name="Proctor R.H."/>
        </authorList>
    </citation>
    <scope>NUCLEOTIDE SEQUENCE [LARGE SCALE GENOMIC DNA]</scope>
    <source>
        <strain evidence="11 12">NRRL 26131</strain>
    </source>
</reference>
<dbReference type="Proteomes" id="UP000532311">
    <property type="component" value="Unassembled WGS sequence"/>
</dbReference>
<comment type="similarity">
    <text evidence="2">Belongs to the major facilitator superfamily. Sugar transporter (TC 2.A.1.1) family.</text>
</comment>
<feature type="compositionally biased region" description="Basic and acidic residues" evidence="8">
    <location>
        <begin position="895"/>
        <end position="905"/>
    </location>
</feature>
<dbReference type="GO" id="GO:0016020">
    <property type="term" value="C:membrane"/>
    <property type="evidence" value="ECO:0007669"/>
    <property type="project" value="UniProtKB-SubCell"/>
</dbReference>
<feature type="domain" description="Major facilitator superfamily (MFS) profile" evidence="10">
    <location>
        <begin position="412"/>
        <end position="850"/>
    </location>
</feature>
<keyword evidence="12" id="KW-1185">Reference proteome</keyword>
<feature type="transmembrane region" description="Helical" evidence="9">
    <location>
        <begin position="480"/>
        <end position="499"/>
    </location>
</feature>
<dbReference type="EMBL" id="JAAQPF010000141">
    <property type="protein sequence ID" value="KAF5713917.1"/>
    <property type="molecule type" value="Genomic_DNA"/>
</dbReference>
<dbReference type="GO" id="GO:0005351">
    <property type="term" value="F:carbohydrate:proton symporter activity"/>
    <property type="evidence" value="ECO:0007669"/>
    <property type="project" value="TreeGrafter"/>
</dbReference>
<dbReference type="InterPro" id="IPR036291">
    <property type="entry name" value="NAD(P)-bd_dom_sf"/>
</dbReference>
<accession>A0A8H5YKJ3</accession>
<keyword evidence="6" id="KW-0560">Oxidoreductase</keyword>
<dbReference type="PROSITE" id="PS00671">
    <property type="entry name" value="D_2_HYDROXYACID_DH_3"/>
    <property type="match status" value="1"/>
</dbReference>
<feature type="transmembrane region" description="Helical" evidence="9">
    <location>
        <begin position="689"/>
        <end position="715"/>
    </location>
</feature>
<dbReference type="FunFam" id="1.20.1250.20:FF:000134">
    <property type="entry name" value="MFS sugar transporter protein"/>
    <property type="match status" value="1"/>
</dbReference>
<feature type="transmembrane region" description="Helical" evidence="9">
    <location>
        <begin position="547"/>
        <end position="565"/>
    </location>
</feature>
<organism evidence="11 12">
    <name type="scientific">Fusarium globosum</name>
    <dbReference type="NCBI Taxonomy" id="78864"/>
    <lineage>
        <taxon>Eukaryota</taxon>
        <taxon>Fungi</taxon>
        <taxon>Dikarya</taxon>
        <taxon>Ascomycota</taxon>
        <taxon>Pezizomycotina</taxon>
        <taxon>Sordariomycetes</taxon>
        <taxon>Hypocreomycetidae</taxon>
        <taxon>Hypocreales</taxon>
        <taxon>Nectriaceae</taxon>
        <taxon>Fusarium</taxon>
        <taxon>Fusarium fujikuroi species complex</taxon>
    </lineage>
</organism>
<evidence type="ECO:0000313" key="11">
    <source>
        <dbReference type="EMBL" id="KAF5713917.1"/>
    </source>
</evidence>
<dbReference type="InterPro" id="IPR006139">
    <property type="entry name" value="D-isomer_2_OHA_DH_cat_dom"/>
</dbReference>
<dbReference type="PROSITE" id="PS00216">
    <property type="entry name" value="SUGAR_TRANSPORT_1"/>
    <property type="match status" value="1"/>
</dbReference>
<keyword evidence="7 9" id="KW-0472">Membrane</keyword>
<dbReference type="InterPro" id="IPR005828">
    <property type="entry name" value="MFS_sugar_transport-like"/>
</dbReference>